<evidence type="ECO:0000256" key="2">
    <source>
        <dbReference type="ARBA" id="ARBA00023002"/>
    </source>
</evidence>
<dbReference type="InterPro" id="IPR002347">
    <property type="entry name" value="SDR_fam"/>
</dbReference>
<dbReference type="Pfam" id="PF00106">
    <property type="entry name" value="adh_short"/>
    <property type="match status" value="1"/>
</dbReference>
<sequence length="305" mass="31768">MGEAKTMFRPDLMQGEKILVTGGGTGLGRAMTRAFMELGAECIIWGRRGGVLEDTAAELEAATGGTCRTAAVDIRSAGAIEEAMEDAFSGRPLTGLVNNAAGNFVSPTERLSANAFNAIASIVAHGTFNCTVAAGRRWIEAGKNGNILSIVASWVWNGGPFTVPSAMSKAGVAVMTQSLAVEWGNRGIRVNAIAPGPFPSEGMEKRLMPEPLSKKLGAEGADGMGAAGNPMGRWGRHRELMNLACFLMAPGAEYLTGEVIAIDGAQWLAGGGNFSAMSKLSGSDWDMIGKAIKDTNAADRAERTA</sequence>
<dbReference type="PANTHER" id="PTHR43296">
    <property type="entry name" value="PEROXISOMAL 2,4-DIENOYL-COA REDUCTASE"/>
    <property type="match status" value="1"/>
</dbReference>
<dbReference type="GO" id="GO:0008670">
    <property type="term" value="F:2,4-dienoyl-CoA reductase (NADPH) activity"/>
    <property type="evidence" value="ECO:0007669"/>
    <property type="project" value="InterPro"/>
</dbReference>
<dbReference type="PANTHER" id="PTHR43296:SF2">
    <property type="entry name" value="PEROXISOMAL 2,4-DIENOYL-COA REDUCTASE [(3E)-ENOYL-COA-PRODUCING]"/>
    <property type="match status" value="1"/>
</dbReference>
<dbReference type="InterPro" id="IPR045017">
    <property type="entry name" value="DECR2-like"/>
</dbReference>
<proteinExistence type="predicted"/>
<reference evidence="3 4" key="1">
    <citation type="journal article" date="2013" name="Genome Announc.">
        <title>Draft Genome Sequence of Strain JLT2015T, Belonging to the Family Sphingomonadaceae of the Alphaproteobacteria.</title>
        <authorList>
            <person name="Tang K."/>
            <person name="Liu K."/>
            <person name="Li S."/>
            <person name="Jiao N."/>
        </authorList>
    </citation>
    <scope>NUCLEOTIDE SEQUENCE [LARGE SCALE GENOMIC DNA]</scope>
    <source>
        <strain evidence="3 4">JLT2015</strain>
    </source>
</reference>
<dbReference type="InterPro" id="IPR036291">
    <property type="entry name" value="NAD(P)-bd_dom_sf"/>
</dbReference>
<dbReference type="AlphaFoldDB" id="M2SAP5"/>
<accession>M2SAP5</accession>
<evidence type="ECO:0000313" key="4">
    <source>
        <dbReference type="Proteomes" id="UP000011717"/>
    </source>
</evidence>
<gene>
    <name evidence="3" type="ORF">C725_2166</name>
</gene>
<dbReference type="RefSeq" id="WP_008602739.1">
    <property type="nucleotide sequence ID" value="NZ_AMRV01000007.1"/>
</dbReference>
<comment type="caution">
    <text evidence="3">The sequence shown here is derived from an EMBL/GenBank/DDBJ whole genome shotgun (WGS) entry which is preliminary data.</text>
</comment>
<protein>
    <submittedName>
        <fullName evidence="3">3-oxoacyl-[acyl-carrier protein] reductase</fullName>
    </submittedName>
</protein>
<evidence type="ECO:0000256" key="1">
    <source>
        <dbReference type="ARBA" id="ARBA00022857"/>
    </source>
</evidence>
<name>M2SAP5_9SPHN</name>
<dbReference type="Proteomes" id="UP000011717">
    <property type="component" value="Unassembled WGS sequence"/>
</dbReference>
<keyword evidence="2" id="KW-0560">Oxidoreductase</keyword>
<dbReference type="GO" id="GO:0009062">
    <property type="term" value="P:fatty acid catabolic process"/>
    <property type="evidence" value="ECO:0007669"/>
    <property type="project" value="InterPro"/>
</dbReference>
<dbReference type="Gene3D" id="3.40.50.720">
    <property type="entry name" value="NAD(P)-binding Rossmann-like Domain"/>
    <property type="match status" value="1"/>
</dbReference>
<dbReference type="EMBL" id="AMRV01000007">
    <property type="protein sequence ID" value="EMD82445.1"/>
    <property type="molecule type" value="Genomic_DNA"/>
</dbReference>
<dbReference type="SUPFAM" id="SSF51735">
    <property type="entry name" value="NAD(P)-binding Rossmann-fold domains"/>
    <property type="match status" value="1"/>
</dbReference>
<organism evidence="3 4">
    <name type="scientific">Pacificimonas flava</name>
    <dbReference type="NCBI Taxonomy" id="1234595"/>
    <lineage>
        <taxon>Bacteria</taxon>
        <taxon>Pseudomonadati</taxon>
        <taxon>Pseudomonadota</taxon>
        <taxon>Alphaproteobacteria</taxon>
        <taxon>Sphingomonadales</taxon>
        <taxon>Sphingosinicellaceae</taxon>
        <taxon>Pacificimonas</taxon>
    </lineage>
</organism>
<keyword evidence="4" id="KW-1185">Reference proteome</keyword>
<keyword evidence="1" id="KW-0521">NADP</keyword>
<dbReference type="PATRIC" id="fig|1234595.3.peg.2169"/>
<evidence type="ECO:0000313" key="3">
    <source>
        <dbReference type="EMBL" id="EMD82445.1"/>
    </source>
</evidence>
<dbReference type="PRINTS" id="PR00081">
    <property type="entry name" value="GDHRDH"/>
</dbReference>